<reference evidence="7" key="5">
    <citation type="journal article" date="2021" name="G3 (Bethesda)">
        <title>Aegilops tauschii genome assembly Aet v5.0 features greater sequence contiguity and improved annotation.</title>
        <authorList>
            <person name="Wang L."/>
            <person name="Zhu T."/>
            <person name="Rodriguez J.C."/>
            <person name="Deal K.R."/>
            <person name="Dubcovsky J."/>
            <person name="McGuire P.E."/>
            <person name="Lux T."/>
            <person name="Spannagl M."/>
            <person name="Mayer K.F.X."/>
            <person name="Baldrich P."/>
            <person name="Meyers B.C."/>
            <person name="Huo N."/>
            <person name="Gu Y.Q."/>
            <person name="Zhou H."/>
            <person name="Devos K.M."/>
            <person name="Bennetzen J.L."/>
            <person name="Unver T."/>
            <person name="Budak H."/>
            <person name="Gulick P.J."/>
            <person name="Galiba G."/>
            <person name="Kalapos B."/>
            <person name="Nelson D.R."/>
            <person name="Li P."/>
            <person name="You F.M."/>
            <person name="Luo M.C."/>
            <person name="Dvorak J."/>
        </authorList>
    </citation>
    <scope>NUCLEOTIDE SEQUENCE [LARGE SCALE GENOMIC DNA]</scope>
    <source>
        <strain evidence="7">cv. AL8/78</strain>
    </source>
</reference>
<reference evidence="8" key="2">
    <citation type="journal article" date="2017" name="Nat. Plants">
        <title>The Aegilops tauschii genome reveals multiple impacts of transposons.</title>
        <authorList>
            <person name="Zhao G."/>
            <person name="Zou C."/>
            <person name="Li K."/>
            <person name="Wang K."/>
            <person name="Li T."/>
            <person name="Gao L."/>
            <person name="Zhang X."/>
            <person name="Wang H."/>
            <person name="Yang Z."/>
            <person name="Liu X."/>
            <person name="Jiang W."/>
            <person name="Mao L."/>
            <person name="Kong X."/>
            <person name="Jiao Y."/>
            <person name="Jia J."/>
        </authorList>
    </citation>
    <scope>NUCLEOTIDE SEQUENCE [LARGE SCALE GENOMIC DNA]</scope>
    <source>
        <strain evidence="8">cv. AL8/78</strain>
    </source>
</reference>
<reference evidence="8" key="1">
    <citation type="journal article" date="2014" name="Science">
        <title>Ancient hybridizations among the ancestral genomes of bread wheat.</title>
        <authorList>
            <consortium name="International Wheat Genome Sequencing Consortium,"/>
            <person name="Marcussen T."/>
            <person name="Sandve S.R."/>
            <person name="Heier L."/>
            <person name="Spannagl M."/>
            <person name="Pfeifer M."/>
            <person name="Jakobsen K.S."/>
            <person name="Wulff B.B."/>
            <person name="Steuernagel B."/>
            <person name="Mayer K.F."/>
            <person name="Olsen O.A."/>
        </authorList>
    </citation>
    <scope>NUCLEOTIDE SEQUENCE [LARGE SCALE GENOMIC DNA]</scope>
    <source>
        <strain evidence="8">cv. AL8/78</strain>
    </source>
</reference>
<dbReference type="InterPro" id="IPR003656">
    <property type="entry name" value="Znf_BED"/>
</dbReference>
<keyword evidence="8" id="KW-1185">Reference proteome</keyword>
<protein>
    <recommendedName>
        <fullName evidence="6">BED-type domain-containing protein</fullName>
    </recommendedName>
</protein>
<name>A0A453G730_AEGTS</name>
<keyword evidence="2 4" id="KW-0863">Zinc-finger</keyword>
<organism evidence="7 8">
    <name type="scientific">Aegilops tauschii subsp. strangulata</name>
    <name type="common">Goatgrass</name>
    <dbReference type="NCBI Taxonomy" id="200361"/>
    <lineage>
        <taxon>Eukaryota</taxon>
        <taxon>Viridiplantae</taxon>
        <taxon>Streptophyta</taxon>
        <taxon>Embryophyta</taxon>
        <taxon>Tracheophyta</taxon>
        <taxon>Spermatophyta</taxon>
        <taxon>Magnoliopsida</taxon>
        <taxon>Liliopsida</taxon>
        <taxon>Poales</taxon>
        <taxon>Poaceae</taxon>
        <taxon>BOP clade</taxon>
        <taxon>Pooideae</taxon>
        <taxon>Triticodae</taxon>
        <taxon>Triticeae</taxon>
        <taxon>Triticinae</taxon>
        <taxon>Aegilops</taxon>
    </lineage>
</organism>
<feature type="region of interest" description="Disordered" evidence="5">
    <location>
        <begin position="111"/>
        <end position="181"/>
    </location>
</feature>
<dbReference type="Proteomes" id="UP000015105">
    <property type="component" value="Chromosome 3D"/>
</dbReference>
<feature type="compositionally biased region" description="Polar residues" evidence="5">
    <location>
        <begin position="152"/>
        <end position="176"/>
    </location>
</feature>
<dbReference type="GO" id="GO:0008270">
    <property type="term" value="F:zinc ion binding"/>
    <property type="evidence" value="ECO:0007669"/>
    <property type="project" value="UniProtKB-KW"/>
</dbReference>
<dbReference type="PANTHER" id="PTHR46951">
    <property type="entry name" value="BED-TYPE DOMAIN-CONTAINING PROTEIN"/>
    <property type="match status" value="1"/>
</dbReference>
<dbReference type="GO" id="GO:0003677">
    <property type="term" value="F:DNA binding"/>
    <property type="evidence" value="ECO:0007669"/>
    <property type="project" value="InterPro"/>
</dbReference>
<proteinExistence type="predicted"/>
<keyword evidence="3" id="KW-0862">Zinc</keyword>
<feature type="region of interest" description="Disordered" evidence="5">
    <location>
        <begin position="1"/>
        <end position="65"/>
    </location>
</feature>
<evidence type="ECO:0000313" key="7">
    <source>
        <dbReference type="EnsemblPlants" id="AET3Gv20908600.8"/>
    </source>
</evidence>
<dbReference type="PROSITE" id="PS50808">
    <property type="entry name" value="ZF_BED"/>
    <property type="match status" value="1"/>
</dbReference>
<evidence type="ECO:0000256" key="2">
    <source>
        <dbReference type="ARBA" id="ARBA00022771"/>
    </source>
</evidence>
<dbReference type="EnsemblPlants" id="AET3Gv20908600.8">
    <property type="protein sequence ID" value="AET3Gv20908600.8"/>
    <property type="gene ID" value="AET3Gv20908600"/>
</dbReference>
<keyword evidence="1" id="KW-0479">Metal-binding</keyword>
<dbReference type="PANTHER" id="PTHR46951:SF3">
    <property type="entry name" value="OS01G0547200 PROTEIN"/>
    <property type="match status" value="1"/>
</dbReference>
<dbReference type="Gramene" id="AET3Gv20908600.8">
    <property type="protein sequence ID" value="AET3Gv20908600.8"/>
    <property type="gene ID" value="AET3Gv20908600"/>
</dbReference>
<evidence type="ECO:0000313" key="8">
    <source>
        <dbReference type="Proteomes" id="UP000015105"/>
    </source>
</evidence>
<evidence type="ECO:0000256" key="3">
    <source>
        <dbReference type="ARBA" id="ARBA00022833"/>
    </source>
</evidence>
<reference evidence="7" key="3">
    <citation type="journal article" date="2017" name="Nature">
        <title>Genome sequence of the progenitor of the wheat D genome Aegilops tauschii.</title>
        <authorList>
            <person name="Luo M.C."/>
            <person name="Gu Y.Q."/>
            <person name="Puiu D."/>
            <person name="Wang H."/>
            <person name="Twardziok S.O."/>
            <person name="Deal K.R."/>
            <person name="Huo N."/>
            <person name="Zhu T."/>
            <person name="Wang L."/>
            <person name="Wang Y."/>
            <person name="McGuire P.E."/>
            <person name="Liu S."/>
            <person name="Long H."/>
            <person name="Ramasamy R.K."/>
            <person name="Rodriguez J.C."/>
            <person name="Van S.L."/>
            <person name="Yuan L."/>
            <person name="Wang Z."/>
            <person name="Xia Z."/>
            <person name="Xiao L."/>
            <person name="Anderson O.D."/>
            <person name="Ouyang S."/>
            <person name="Liang Y."/>
            <person name="Zimin A.V."/>
            <person name="Pertea G."/>
            <person name="Qi P."/>
            <person name="Bennetzen J.L."/>
            <person name="Dai X."/>
            <person name="Dawson M.W."/>
            <person name="Muller H.G."/>
            <person name="Kugler K."/>
            <person name="Rivarola-Duarte L."/>
            <person name="Spannagl M."/>
            <person name="Mayer K.F.X."/>
            <person name="Lu F.H."/>
            <person name="Bevan M.W."/>
            <person name="Leroy P."/>
            <person name="Li P."/>
            <person name="You F.M."/>
            <person name="Sun Q."/>
            <person name="Liu Z."/>
            <person name="Lyons E."/>
            <person name="Wicker T."/>
            <person name="Salzberg S.L."/>
            <person name="Devos K.M."/>
            <person name="Dvorak J."/>
        </authorList>
    </citation>
    <scope>NUCLEOTIDE SEQUENCE [LARGE SCALE GENOMIC DNA]</scope>
    <source>
        <strain evidence="7">cv. AL8/78</strain>
    </source>
</reference>
<evidence type="ECO:0000256" key="5">
    <source>
        <dbReference type="SAM" id="MobiDB-lite"/>
    </source>
</evidence>
<reference evidence="7" key="4">
    <citation type="submission" date="2019-03" db="UniProtKB">
        <authorList>
            <consortium name="EnsemblPlants"/>
        </authorList>
    </citation>
    <scope>IDENTIFICATION</scope>
</reference>
<evidence type="ECO:0000256" key="1">
    <source>
        <dbReference type="ARBA" id="ARBA00022723"/>
    </source>
</evidence>
<accession>A0A453G730</accession>
<feature type="compositionally biased region" description="Basic and acidic residues" evidence="5">
    <location>
        <begin position="20"/>
        <end position="30"/>
    </location>
</feature>
<evidence type="ECO:0000256" key="4">
    <source>
        <dbReference type="PROSITE-ProRule" id="PRU00027"/>
    </source>
</evidence>
<dbReference type="AlphaFoldDB" id="A0A453G730"/>
<evidence type="ECO:0000259" key="6">
    <source>
        <dbReference type="PROSITE" id="PS50808"/>
    </source>
</evidence>
<feature type="compositionally biased region" description="Basic and acidic residues" evidence="5">
    <location>
        <begin position="123"/>
        <end position="133"/>
    </location>
</feature>
<sequence length="211" mass="23375">RIIYRQPSSPTLSVQMADKQNNKGKEKMRCSDSLSDDSDSVRPCKRPRRPAPETTPEQPSAQGSLKIRDRKGWQHGIIIDGNRNWKCKYCPMVGRSGGVTSLKHHVAGGSTRVRACPSAPKHVSKEVKRWLDSRRRKPKWTARKGTVVQPAMATTTDPKNPVPSNSTQGSDENSAFPSPASFMTPLVDMMLAAAEVLRAEEEQAKDSEKKP</sequence>
<feature type="compositionally biased region" description="Polar residues" evidence="5">
    <location>
        <begin position="1"/>
        <end position="14"/>
    </location>
</feature>
<feature type="domain" description="BED-type" evidence="6">
    <location>
        <begin position="67"/>
        <end position="123"/>
    </location>
</feature>